<dbReference type="GO" id="GO:0005886">
    <property type="term" value="C:plasma membrane"/>
    <property type="evidence" value="ECO:0007669"/>
    <property type="project" value="TreeGrafter"/>
</dbReference>
<dbReference type="OrthoDB" id="17725at2759"/>
<dbReference type="VEuPathDB" id="FungiDB:MAN_01302"/>
<proteinExistence type="predicted"/>
<dbReference type="Gene3D" id="3.40.50.620">
    <property type="entry name" value="HUPs"/>
    <property type="match status" value="1"/>
</dbReference>
<accession>A0A0B4FMR3</accession>
<dbReference type="HOGENOM" id="CLU_064561_0_0_1"/>
<sequence>MTDSAQIQRDAELIYNYHQLRMPIRPADAIFCLCSLDTRVARRAAQLYLDGLAPMLIFSGASGQLTAGRFAKTEAETFADVARAMGVPGDKMIVEPRATNTGENVRFTHALLQGMGLRPESLILVQKPYMERRTYATFRKQWPGETSFAVTSPQFTFEEYPDADNPRDLVISIMVGDLVRVRDYPALGFQVEQVIPDGVWAAMERLVRAGYDRHLPRGSVVNGSKRGLD</sequence>
<evidence type="ECO:0000259" key="1">
    <source>
        <dbReference type="Pfam" id="PF02698"/>
    </source>
</evidence>
<dbReference type="CDD" id="cd06259">
    <property type="entry name" value="YdcF-like"/>
    <property type="match status" value="1"/>
</dbReference>
<gene>
    <name evidence="2" type="ORF">MAN_01302</name>
</gene>
<organism evidence="2 3">
    <name type="scientific">Metarhizium anisopliae (strain ARSEF 549)</name>
    <dbReference type="NCBI Taxonomy" id="3151832"/>
    <lineage>
        <taxon>Eukaryota</taxon>
        <taxon>Fungi</taxon>
        <taxon>Dikarya</taxon>
        <taxon>Ascomycota</taxon>
        <taxon>Pezizomycotina</taxon>
        <taxon>Sordariomycetes</taxon>
        <taxon>Hypocreomycetidae</taxon>
        <taxon>Hypocreales</taxon>
        <taxon>Clavicipitaceae</taxon>
        <taxon>Metarhizium</taxon>
    </lineage>
</organism>
<reference evidence="2 3" key="1">
    <citation type="journal article" date="2014" name="Proc. Natl. Acad. Sci. U.S.A.">
        <title>Trajectory and genomic determinants of fungal-pathogen speciation and host adaptation.</title>
        <authorList>
            <person name="Hu X."/>
            <person name="Xiao G."/>
            <person name="Zheng P."/>
            <person name="Shang Y."/>
            <person name="Su Y."/>
            <person name="Zhang X."/>
            <person name="Liu X."/>
            <person name="Zhan S."/>
            <person name="St Leger R.J."/>
            <person name="Wang C."/>
        </authorList>
    </citation>
    <scope>NUCLEOTIDE SEQUENCE [LARGE SCALE GENOMIC DNA]</scope>
    <source>
        <strain evidence="2 3">ARSEF 549</strain>
    </source>
</reference>
<evidence type="ECO:0000313" key="3">
    <source>
        <dbReference type="Proteomes" id="UP000031186"/>
    </source>
</evidence>
<protein>
    <submittedName>
        <fullName evidence="2">DUF218 domain-containing protein</fullName>
    </submittedName>
</protein>
<dbReference type="Pfam" id="PF02698">
    <property type="entry name" value="DUF218"/>
    <property type="match status" value="1"/>
</dbReference>
<dbReference type="InterPro" id="IPR014729">
    <property type="entry name" value="Rossmann-like_a/b/a_fold"/>
</dbReference>
<keyword evidence="3" id="KW-1185">Reference proteome</keyword>
<name>A0A0B4FMR3_METAF</name>
<evidence type="ECO:0000313" key="2">
    <source>
        <dbReference type="EMBL" id="KID71703.1"/>
    </source>
</evidence>
<dbReference type="PANTHER" id="PTHR30336:SF20">
    <property type="entry name" value="DUF218 DOMAIN-CONTAINING PROTEIN"/>
    <property type="match status" value="1"/>
</dbReference>
<dbReference type="EMBL" id="AZNF01000001">
    <property type="protein sequence ID" value="KID71703.1"/>
    <property type="molecule type" value="Genomic_DNA"/>
</dbReference>
<feature type="domain" description="DUF218" evidence="1">
    <location>
        <begin position="29"/>
        <end position="147"/>
    </location>
</feature>
<dbReference type="PANTHER" id="PTHR30336">
    <property type="entry name" value="INNER MEMBRANE PROTEIN, PROBABLE PERMEASE"/>
    <property type="match status" value="1"/>
</dbReference>
<dbReference type="InterPro" id="IPR003848">
    <property type="entry name" value="DUF218"/>
</dbReference>
<dbReference type="AlphaFoldDB" id="A0A0B4FMR3"/>
<feature type="non-terminal residue" evidence="2">
    <location>
        <position position="1"/>
    </location>
</feature>
<dbReference type="InterPro" id="IPR051599">
    <property type="entry name" value="Cell_Envelope_Assoc"/>
</dbReference>
<comment type="caution">
    <text evidence="2">The sequence shown here is derived from an EMBL/GenBank/DDBJ whole genome shotgun (WGS) entry which is preliminary data.</text>
</comment>
<dbReference type="Proteomes" id="UP000031186">
    <property type="component" value="Unassembled WGS sequence"/>
</dbReference>